<dbReference type="EMBL" id="LGRX02008820">
    <property type="protein sequence ID" value="KAK3272723.1"/>
    <property type="molecule type" value="Genomic_DNA"/>
</dbReference>
<keyword evidence="3" id="KW-1185">Reference proteome</keyword>
<evidence type="ECO:0000313" key="2">
    <source>
        <dbReference type="EMBL" id="KAK3272723.1"/>
    </source>
</evidence>
<gene>
    <name evidence="2" type="ORF">CYMTET_18996</name>
</gene>
<comment type="caution">
    <text evidence="2">The sequence shown here is derived from an EMBL/GenBank/DDBJ whole genome shotgun (WGS) entry which is preliminary data.</text>
</comment>
<sequence>MSVCTNPSGRLEPLRVFEADEERRKRLESSGEEAKGDAQGAGGTEGAADGDRTSNPDGLQQKSEPGLRAPSLESGASTYHGAIIEYYDHAYFFIENPAGDALRGLHTRVVMKDLPEPLLTTYGNTGGVRDTSRTATPIVLRPLKLGERVKEENALAVMDLISALTARMDEHVPELQDTEAY</sequence>
<proteinExistence type="predicted"/>
<accession>A0AAE0G7L2</accession>
<organism evidence="2 3">
    <name type="scientific">Cymbomonas tetramitiformis</name>
    <dbReference type="NCBI Taxonomy" id="36881"/>
    <lineage>
        <taxon>Eukaryota</taxon>
        <taxon>Viridiplantae</taxon>
        <taxon>Chlorophyta</taxon>
        <taxon>Pyramimonadophyceae</taxon>
        <taxon>Pyramimonadales</taxon>
        <taxon>Pyramimonadaceae</taxon>
        <taxon>Cymbomonas</taxon>
    </lineage>
</organism>
<name>A0AAE0G7L2_9CHLO</name>
<protein>
    <submittedName>
        <fullName evidence="2">Uncharacterized protein</fullName>
    </submittedName>
</protein>
<feature type="compositionally biased region" description="Basic and acidic residues" evidence="1">
    <location>
        <begin position="12"/>
        <end position="36"/>
    </location>
</feature>
<reference evidence="2 3" key="1">
    <citation type="journal article" date="2015" name="Genome Biol. Evol.">
        <title>Comparative Genomics of a Bacterivorous Green Alga Reveals Evolutionary Causalities and Consequences of Phago-Mixotrophic Mode of Nutrition.</title>
        <authorList>
            <person name="Burns J.A."/>
            <person name="Paasch A."/>
            <person name="Narechania A."/>
            <person name="Kim E."/>
        </authorList>
    </citation>
    <scope>NUCLEOTIDE SEQUENCE [LARGE SCALE GENOMIC DNA]</scope>
    <source>
        <strain evidence="2 3">PLY_AMNH</strain>
    </source>
</reference>
<evidence type="ECO:0000313" key="3">
    <source>
        <dbReference type="Proteomes" id="UP001190700"/>
    </source>
</evidence>
<dbReference type="Proteomes" id="UP001190700">
    <property type="component" value="Unassembled WGS sequence"/>
</dbReference>
<dbReference type="AlphaFoldDB" id="A0AAE0G7L2"/>
<feature type="region of interest" description="Disordered" evidence="1">
    <location>
        <begin position="1"/>
        <end position="73"/>
    </location>
</feature>
<evidence type="ECO:0000256" key="1">
    <source>
        <dbReference type="SAM" id="MobiDB-lite"/>
    </source>
</evidence>